<dbReference type="PANTHER" id="PTHR43792">
    <property type="entry name" value="GNAT FAMILY, PUTATIVE (AFU_ORTHOLOGUE AFUA_3G00765)-RELATED-RELATED"/>
    <property type="match status" value="1"/>
</dbReference>
<dbReference type="AlphaFoldDB" id="A0A1Y6G8T8"/>
<evidence type="ECO:0000313" key="3">
    <source>
        <dbReference type="Proteomes" id="UP000194474"/>
    </source>
</evidence>
<proteinExistence type="predicted"/>
<dbReference type="EMBL" id="FXWK01000002">
    <property type="protein sequence ID" value="SMQ86164.1"/>
    <property type="molecule type" value="Genomic_DNA"/>
</dbReference>
<dbReference type="Pfam" id="PF13302">
    <property type="entry name" value="Acetyltransf_3"/>
    <property type="match status" value="1"/>
</dbReference>
<dbReference type="GO" id="GO:0016747">
    <property type="term" value="F:acyltransferase activity, transferring groups other than amino-acyl groups"/>
    <property type="evidence" value="ECO:0007669"/>
    <property type="project" value="InterPro"/>
</dbReference>
<gene>
    <name evidence="2" type="ORF">SAMN06295905_3463</name>
</gene>
<keyword evidence="2" id="KW-0808">Transferase</keyword>
<protein>
    <submittedName>
        <fullName evidence="2">Protein N-acetyltransferase, RimJ/RimL family</fullName>
    </submittedName>
</protein>
<evidence type="ECO:0000313" key="2">
    <source>
        <dbReference type="EMBL" id="SMQ86164.1"/>
    </source>
</evidence>
<dbReference type="PROSITE" id="PS51186">
    <property type="entry name" value="GNAT"/>
    <property type="match status" value="1"/>
</dbReference>
<feature type="domain" description="N-acetyltransferase" evidence="1">
    <location>
        <begin position="16"/>
        <end position="173"/>
    </location>
</feature>
<evidence type="ECO:0000259" key="1">
    <source>
        <dbReference type="PROSITE" id="PS51186"/>
    </source>
</evidence>
<organism evidence="2 3">
    <name type="scientific">Devosia lucknowensis</name>
    <dbReference type="NCBI Taxonomy" id="1096929"/>
    <lineage>
        <taxon>Bacteria</taxon>
        <taxon>Pseudomonadati</taxon>
        <taxon>Pseudomonadota</taxon>
        <taxon>Alphaproteobacteria</taxon>
        <taxon>Hyphomicrobiales</taxon>
        <taxon>Devosiaceae</taxon>
        <taxon>Devosia</taxon>
    </lineage>
</organism>
<dbReference type="RefSeq" id="WP_170926539.1">
    <property type="nucleotide sequence ID" value="NZ_FXWK01000002.1"/>
</dbReference>
<keyword evidence="3" id="KW-1185">Reference proteome</keyword>
<accession>A0A1Y6G8T8</accession>
<dbReference type="InterPro" id="IPR051531">
    <property type="entry name" value="N-acetyltransferase"/>
</dbReference>
<sequence length="173" mass="19407">MTIRSLLPETIETARLTLRAPRVSDLEDLVAEANNWKVLEPTASLPFPYEEQHGRAFVEKTARASHHPYVIAEKTGDRLLGVIGLYFHDDRPTELGYWLGERHWGHGYAPEAVRGLRDACSSIGLVPLRARVLAHNAGSIRVLEKTGFALIEETVSVVERHKGKPLLVLEWRG</sequence>
<dbReference type="Proteomes" id="UP000194474">
    <property type="component" value="Unassembled WGS sequence"/>
</dbReference>
<dbReference type="InterPro" id="IPR000182">
    <property type="entry name" value="GNAT_dom"/>
</dbReference>
<dbReference type="SUPFAM" id="SSF55729">
    <property type="entry name" value="Acyl-CoA N-acyltransferases (Nat)"/>
    <property type="match status" value="1"/>
</dbReference>
<dbReference type="Gene3D" id="3.40.630.30">
    <property type="match status" value="1"/>
</dbReference>
<dbReference type="InterPro" id="IPR016181">
    <property type="entry name" value="Acyl_CoA_acyltransferase"/>
</dbReference>
<name>A0A1Y6G8T8_9HYPH</name>
<reference evidence="3" key="1">
    <citation type="submission" date="2017-04" db="EMBL/GenBank/DDBJ databases">
        <authorList>
            <person name="Varghese N."/>
            <person name="Submissions S."/>
        </authorList>
    </citation>
    <scope>NUCLEOTIDE SEQUENCE [LARGE SCALE GENOMIC DNA]</scope>
</reference>